<evidence type="ECO:0008006" key="3">
    <source>
        <dbReference type="Google" id="ProtNLM"/>
    </source>
</evidence>
<evidence type="ECO:0000313" key="2">
    <source>
        <dbReference type="Proteomes" id="UP001500736"/>
    </source>
</evidence>
<dbReference type="EMBL" id="BAAAGF010000001">
    <property type="protein sequence ID" value="GAA0741522.1"/>
    <property type="molecule type" value="Genomic_DNA"/>
</dbReference>
<dbReference type="Proteomes" id="UP001500736">
    <property type="component" value="Unassembled WGS sequence"/>
</dbReference>
<comment type="caution">
    <text evidence="1">The sequence shown here is derived from an EMBL/GenBank/DDBJ whole genome shotgun (WGS) entry which is preliminary data.</text>
</comment>
<reference evidence="2" key="1">
    <citation type="journal article" date="2019" name="Int. J. Syst. Evol. Microbiol.">
        <title>The Global Catalogue of Microorganisms (GCM) 10K type strain sequencing project: providing services to taxonomists for standard genome sequencing and annotation.</title>
        <authorList>
            <consortium name="The Broad Institute Genomics Platform"/>
            <consortium name="The Broad Institute Genome Sequencing Center for Infectious Disease"/>
            <person name="Wu L."/>
            <person name="Ma J."/>
        </authorList>
    </citation>
    <scope>NUCLEOTIDE SEQUENCE [LARGE SCALE GENOMIC DNA]</scope>
    <source>
        <strain evidence="2">JCM 15976</strain>
    </source>
</reference>
<evidence type="ECO:0000313" key="1">
    <source>
        <dbReference type="EMBL" id="GAA0741522.1"/>
    </source>
</evidence>
<dbReference type="RefSeq" id="WP_343796718.1">
    <property type="nucleotide sequence ID" value="NZ_BAAAGF010000001.1"/>
</dbReference>
<protein>
    <recommendedName>
        <fullName evidence="3">DUF922 domain-containing protein</fullName>
    </recommendedName>
</protein>
<dbReference type="InterPro" id="IPR010321">
    <property type="entry name" value="DUF922"/>
</dbReference>
<sequence length="182" mass="21537">MLQLKSIFLFLSIVLLSTSNEVTISWRNNYKLSWEHFKGQPQKNTDAVAVTASGITFSYSLKHRNSEVIDFTANVEAHFYPEKSWYIKERANQYILAHEQLHFDITELHVRKLRHQISQVKINNFLKKTLDRLHQNSNEELAKMQKRYDTESHNSINTEAQTKWQKFVAKELEKYEAYKSAD</sequence>
<accession>A0ABP3UVD8</accession>
<dbReference type="Pfam" id="PF06037">
    <property type="entry name" value="DUF922"/>
    <property type="match status" value="1"/>
</dbReference>
<name>A0ABP3UVD8_9FLAO</name>
<gene>
    <name evidence="1" type="ORF">GCM10009431_12740</name>
</gene>
<proteinExistence type="predicted"/>
<organism evidence="1 2">
    <name type="scientific">Gaetbulibacter jejuensis</name>
    <dbReference type="NCBI Taxonomy" id="584607"/>
    <lineage>
        <taxon>Bacteria</taxon>
        <taxon>Pseudomonadati</taxon>
        <taxon>Bacteroidota</taxon>
        <taxon>Flavobacteriia</taxon>
        <taxon>Flavobacteriales</taxon>
        <taxon>Flavobacteriaceae</taxon>
        <taxon>Gaetbulibacter</taxon>
    </lineage>
</organism>
<keyword evidence="2" id="KW-1185">Reference proteome</keyword>